<accession>A0A0C9YYT4</accession>
<evidence type="ECO:0000313" key="1">
    <source>
        <dbReference type="EMBL" id="KIK15332.1"/>
    </source>
</evidence>
<dbReference type="EMBL" id="KN833895">
    <property type="protein sequence ID" value="KIK15332.1"/>
    <property type="molecule type" value="Genomic_DNA"/>
</dbReference>
<gene>
    <name evidence="1" type="ORF">PISMIDRAFT_687375</name>
</gene>
<organism evidence="1 2">
    <name type="scientific">Pisolithus microcarpus 441</name>
    <dbReference type="NCBI Taxonomy" id="765257"/>
    <lineage>
        <taxon>Eukaryota</taxon>
        <taxon>Fungi</taxon>
        <taxon>Dikarya</taxon>
        <taxon>Basidiomycota</taxon>
        <taxon>Agaricomycotina</taxon>
        <taxon>Agaricomycetes</taxon>
        <taxon>Agaricomycetidae</taxon>
        <taxon>Boletales</taxon>
        <taxon>Sclerodermatineae</taxon>
        <taxon>Pisolithaceae</taxon>
        <taxon>Pisolithus</taxon>
    </lineage>
</organism>
<dbReference type="Proteomes" id="UP000054018">
    <property type="component" value="Unassembled WGS sequence"/>
</dbReference>
<reference evidence="2" key="2">
    <citation type="submission" date="2015-01" db="EMBL/GenBank/DDBJ databases">
        <title>Evolutionary Origins and Diversification of the Mycorrhizal Mutualists.</title>
        <authorList>
            <consortium name="DOE Joint Genome Institute"/>
            <consortium name="Mycorrhizal Genomics Consortium"/>
            <person name="Kohler A."/>
            <person name="Kuo A."/>
            <person name="Nagy L.G."/>
            <person name="Floudas D."/>
            <person name="Copeland A."/>
            <person name="Barry K.W."/>
            <person name="Cichocki N."/>
            <person name="Veneault-Fourrey C."/>
            <person name="LaButti K."/>
            <person name="Lindquist E.A."/>
            <person name="Lipzen A."/>
            <person name="Lundell T."/>
            <person name="Morin E."/>
            <person name="Murat C."/>
            <person name="Riley R."/>
            <person name="Ohm R."/>
            <person name="Sun H."/>
            <person name="Tunlid A."/>
            <person name="Henrissat B."/>
            <person name="Grigoriev I.V."/>
            <person name="Hibbett D.S."/>
            <person name="Martin F."/>
        </authorList>
    </citation>
    <scope>NUCLEOTIDE SEQUENCE [LARGE SCALE GENOMIC DNA]</scope>
    <source>
        <strain evidence="2">441</strain>
    </source>
</reference>
<dbReference type="AlphaFoldDB" id="A0A0C9YYT4"/>
<name>A0A0C9YYT4_9AGAM</name>
<protein>
    <submittedName>
        <fullName evidence="1">Uncharacterized protein</fullName>
    </submittedName>
</protein>
<dbReference type="HOGENOM" id="CLU_3033282_0_0_1"/>
<keyword evidence="2" id="KW-1185">Reference proteome</keyword>
<reference evidence="1 2" key="1">
    <citation type="submission" date="2014-04" db="EMBL/GenBank/DDBJ databases">
        <authorList>
            <consortium name="DOE Joint Genome Institute"/>
            <person name="Kuo A."/>
            <person name="Kohler A."/>
            <person name="Costa M.D."/>
            <person name="Nagy L.G."/>
            <person name="Floudas D."/>
            <person name="Copeland A."/>
            <person name="Barry K.W."/>
            <person name="Cichocki N."/>
            <person name="Veneault-Fourrey C."/>
            <person name="LaButti K."/>
            <person name="Lindquist E.A."/>
            <person name="Lipzen A."/>
            <person name="Lundell T."/>
            <person name="Morin E."/>
            <person name="Murat C."/>
            <person name="Sun H."/>
            <person name="Tunlid A."/>
            <person name="Henrissat B."/>
            <person name="Grigoriev I.V."/>
            <person name="Hibbett D.S."/>
            <person name="Martin F."/>
            <person name="Nordberg H.P."/>
            <person name="Cantor M.N."/>
            <person name="Hua S.X."/>
        </authorList>
    </citation>
    <scope>NUCLEOTIDE SEQUENCE [LARGE SCALE GENOMIC DNA]</scope>
    <source>
        <strain evidence="1 2">441</strain>
    </source>
</reference>
<sequence length="55" mass="6275">MYLACVRQVDHLVAMETILDNRRSKKVIMESSKQRGRLVPQVEIKGTETSSVETI</sequence>
<dbReference type="OrthoDB" id="10566990at2759"/>
<evidence type="ECO:0000313" key="2">
    <source>
        <dbReference type="Proteomes" id="UP000054018"/>
    </source>
</evidence>
<proteinExistence type="predicted"/>